<dbReference type="AlphaFoldDB" id="A0A0B5E5N4"/>
<dbReference type="Gene3D" id="1.20.120.520">
    <property type="entry name" value="nmb1532 protein domain like"/>
    <property type="match status" value="1"/>
</dbReference>
<evidence type="ECO:0000313" key="2">
    <source>
        <dbReference type="EMBL" id="AJE48321.1"/>
    </source>
</evidence>
<dbReference type="Pfam" id="PF01814">
    <property type="entry name" value="Hemerythrin"/>
    <property type="match status" value="1"/>
</dbReference>
<name>A0A0B5E5N4_9RHOB</name>
<evidence type="ECO:0000259" key="1">
    <source>
        <dbReference type="Pfam" id="PF01814"/>
    </source>
</evidence>
<reference evidence="2 3" key="1">
    <citation type="journal article" date="2014" name="Int. J. Syst. Evol. Microbiol.">
        <title>Celeribacter indicus sp. nov., a polycyclic aromatic hydrocarbon-degrading bacterium from deep-sea sediment and reclassification of Huaishuia halophila as Celeribacter halophilus comb. nov.</title>
        <authorList>
            <person name="Lai Q."/>
            <person name="Cao J."/>
            <person name="Yuan J."/>
            <person name="Li F."/>
            <person name="Shao Z."/>
        </authorList>
    </citation>
    <scope>NUCLEOTIDE SEQUENCE [LARGE SCALE GENOMIC DNA]</scope>
    <source>
        <strain evidence="2">P73</strain>
    </source>
</reference>
<keyword evidence="3" id="KW-1185">Reference proteome</keyword>
<dbReference type="InterPro" id="IPR012312">
    <property type="entry name" value="Hemerythrin-like"/>
</dbReference>
<sequence length="158" mass="18647">MPSIYDAIKADHDSHRELLATIAGTEGDSEARRKAWHEFFYDVKSHAAAEEEEFYSRLMSETWGQDAARHSVEEHAGMDDLMEELDGMDMSSPAWLRKFKQLRHDYEHHMDEEEDEVFARAKDVVGEEENDAYGRKFLDRKEKERTLVDRKREDHLED</sequence>
<dbReference type="KEGG" id="cid:P73_3606"/>
<dbReference type="PANTHER" id="PTHR35585">
    <property type="entry name" value="HHE DOMAIN PROTEIN (AFU_ORTHOLOGUE AFUA_4G00730)"/>
    <property type="match status" value="1"/>
</dbReference>
<proteinExistence type="predicted"/>
<accession>A0A0B5E5N4</accession>
<dbReference type="OrthoDB" id="5523420at2"/>
<dbReference type="RefSeq" id="WP_043870676.1">
    <property type="nucleotide sequence ID" value="NZ_CP004393.1"/>
</dbReference>
<feature type="domain" description="Hemerythrin-like" evidence="1">
    <location>
        <begin position="4"/>
        <end position="120"/>
    </location>
</feature>
<dbReference type="STRING" id="1208324.P73_3606"/>
<dbReference type="HOGENOM" id="CLU_079417_6_1_5"/>
<organism evidence="2 3">
    <name type="scientific">Celeribacter indicus</name>
    <dbReference type="NCBI Taxonomy" id="1208324"/>
    <lineage>
        <taxon>Bacteria</taxon>
        <taxon>Pseudomonadati</taxon>
        <taxon>Pseudomonadota</taxon>
        <taxon>Alphaproteobacteria</taxon>
        <taxon>Rhodobacterales</taxon>
        <taxon>Roseobacteraceae</taxon>
        <taxon>Celeribacter</taxon>
    </lineage>
</organism>
<gene>
    <name evidence="2" type="ORF">P73_3606</name>
</gene>
<evidence type="ECO:0000313" key="3">
    <source>
        <dbReference type="Proteomes" id="UP000031521"/>
    </source>
</evidence>
<protein>
    <recommendedName>
        <fullName evidence="1">Hemerythrin-like domain-containing protein</fullName>
    </recommendedName>
</protein>
<dbReference type="Proteomes" id="UP000031521">
    <property type="component" value="Chromosome"/>
</dbReference>
<dbReference type="PANTHER" id="PTHR35585:SF1">
    <property type="entry name" value="HHE DOMAIN PROTEIN (AFU_ORTHOLOGUE AFUA_4G00730)"/>
    <property type="match status" value="1"/>
</dbReference>
<dbReference type="EMBL" id="CP004393">
    <property type="protein sequence ID" value="AJE48321.1"/>
    <property type="molecule type" value="Genomic_DNA"/>
</dbReference>